<dbReference type="InterPro" id="IPR005119">
    <property type="entry name" value="LysR_subst-bd"/>
</dbReference>
<accession>A0A7W9ENI3</accession>
<comment type="similarity">
    <text evidence="1">Belongs to the LysR transcriptional regulatory family.</text>
</comment>
<dbReference type="Gene3D" id="3.40.190.290">
    <property type="match status" value="1"/>
</dbReference>
<evidence type="ECO:0000256" key="3">
    <source>
        <dbReference type="ARBA" id="ARBA00023125"/>
    </source>
</evidence>
<sequence length="312" mass="35668">MAEKSDLIARAGIRSAAIFREIVRMGSTRRAARELGITQSAVSQQLKTFEENVGEQLFERDRRGLVPTSRALEIYNRVDRYLEILGQIETELADSFRTKRNTLSITAPHVLTLDLLPRIVAVLNEQDPSYEFHLKAQRYDQMVQSILTGEADIGISRLPLDERFFEWEVVSKSNSVCVMRPDHPLAHKDVITVDDIADEPIVALEREYASRKGGVLTFGRREVSLNCKIYTDAIGLDASFVAHGIGIAIDNSFIARHYRMFDLKIVPFEPALTYEYVVFWRRESERFFSNSTIVRTFADVIKQEQIARHLSN</sequence>
<evidence type="ECO:0000256" key="2">
    <source>
        <dbReference type="ARBA" id="ARBA00023015"/>
    </source>
</evidence>
<dbReference type="InterPro" id="IPR036390">
    <property type="entry name" value="WH_DNA-bd_sf"/>
</dbReference>
<feature type="domain" description="HTH lysR-type" evidence="5">
    <location>
        <begin position="18"/>
        <end position="68"/>
    </location>
</feature>
<dbReference type="PRINTS" id="PR00039">
    <property type="entry name" value="HTHLYSR"/>
</dbReference>
<dbReference type="AlphaFoldDB" id="A0A7W9ENI3"/>
<keyword evidence="2" id="KW-0805">Transcription regulation</keyword>
<evidence type="ECO:0000259" key="5">
    <source>
        <dbReference type="PROSITE" id="PS50931"/>
    </source>
</evidence>
<dbReference type="EMBL" id="JACIJG010000038">
    <property type="protein sequence ID" value="MBB5704593.1"/>
    <property type="molecule type" value="Genomic_DNA"/>
</dbReference>
<dbReference type="SUPFAM" id="SSF53850">
    <property type="entry name" value="Periplasmic binding protein-like II"/>
    <property type="match status" value="1"/>
</dbReference>
<dbReference type="Gene3D" id="1.10.10.10">
    <property type="entry name" value="Winged helix-like DNA-binding domain superfamily/Winged helix DNA-binding domain"/>
    <property type="match status" value="1"/>
</dbReference>
<keyword evidence="3 6" id="KW-0238">DNA-binding</keyword>
<name>A0A7W9ENI3_9HYPH</name>
<dbReference type="InterPro" id="IPR036388">
    <property type="entry name" value="WH-like_DNA-bd_sf"/>
</dbReference>
<proteinExistence type="inferred from homology"/>
<reference evidence="6 7" key="1">
    <citation type="submission" date="2020-08" db="EMBL/GenBank/DDBJ databases">
        <title>Genomic Encyclopedia of Type Strains, Phase IV (KMG-IV): sequencing the most valuable type-strain genomes for metagenomic binning, comparative biology and taxonomic classification.</title>
        <authorList>
            <person name="Goeker M."/>
        </authorList>
    </citation>
    <scope>NUCLEOTIDE SEQUENCE [LARGE SCALE GENOMIC DNA]</scope>
    <source>
        <strain evidence="6 7">DSM 26944</strain>
    </source>
</reference>
<dbReference type="GO" id="GO:0043565">
    <property type="term" value="F:sequence-specific DNA binding"/>
    <property type="evidence" value="ECO:0007669"/>
    <property type="project" value="TreeGrafter"/>
</dbReference>
<evidence type="ECO:0000313" key="7">
    <source>
        <dbReference type="Proteomes" id="UP000555546"/>
    </source>
</evidence>
<dbReference type="PANTHER" id="PTHR30427">
    <property type="entry name" value="TRANSCRIPTIONAL ACTIVATOR PROTEIN LYSR"/>
    <property type="match status" value="1"/>
</dbReference>
<evidence type="ECO:0000313" key="6">
    <source>
        <dbReference type="EMBL" id="MBB5704593.1"/>
    </source>
</evidence>
<dbReference type="SUPFAM" id="SSF46785">
    <property type="entry name" value="Winged helix' DNA-binding domain"/>
    <property type="match status" value="1"/>
</dbReference>
<organism evidence="6 7">
    <name type="scientific">Brucella daejeonensis</name>
    <dbReference type="NCBI Taxonomy" id="659015"/>
    <lineage>
        <taxon>Bacteria</taxon>
        <taxon>Pseudomonadati</taxon>
        <taxon>Pseudomonadota</taxon>
        <taxon>Alphaproteobacteria</taxon>
        <taxon>Hyphomicrobiales</taxon>
        <taxon>Brucellaceae</taxon>
        <taxon>Brucella/Ochrobactrum group</taxon>
        <taxon>Brucella</taxon>
    </lineage>
</organism>
<evidence type="ECO:0000256" key="4">
    <source>
        <dbReference type="ARBA" id="ARBA00023163"/>
    </source>
</evidence>
<comment type="caution">
    <text evidence="6">The sequence shown here is derived from an EMBL/GenBank/DDBJ whole genome shotgun (WGS) entry which is preliminary data.</text>
</comment>
<dbReference type="InterPro" id="IPR000847">
    <property type="entry name" value="LysR_HTH_N"/>
</dbReference>
<protein>
    <submittedName>
        <fullName evidence="6">DNA-binding transcriptional LysR family regulator</fullName>
    </submittedName>
</protein>
<keyword evidence="7" id="KW-1185">Reference proteome</keyword>
<dbReference type="Pfam" id="PF03466">
    <property type="entry name" value="LysR_substrate"/>
    <property type="match status" value="1"/>
</dbReference>
<dbReference type="Pfam" id="PF00126">
    <property type="entry name" value="HTH_1"/>
    <property type="match status" value="1"/>
</dbReference>
<evidence type="ECO:0000256" key="1">
    <source>
        <dbReference type="ARBA" id="ARBA00009437"/>
    </source>
</evidence>
<keyword evidence="4" id="KW-0804">Transcription</keyword>
<dbReference type="GO" id="GO:0010628">
    <property type="term" value="P:positive regulation of gene expression"/>
    <property type="evidence" value="ECO:0007669"/>
    <property type="project" value="TreeGrafter"/>
</dbReference>
<dbReference type="Proteomes" id="UP000555546">
    <property type="component" value="Unassembled WGS sequence"/>
</dbReference>
<dbReference type="GO" id="GO:0003700">
    <property type="term" value="F:DNA-binding transcription factor activity"/>
    <property type="evidence" value="ECO:0007669"/>
    <property type="project" value="InterPro"/>
</dbReference>
<dbReference type="RefSeq" id="WP_235992860.1">
    <property type="nucleotide sequence ID" value="NZ_JACIJG010000038.1"/>
</dbReference>
<dbReference type="PROSITE" id="PS50931">
    <property type="entry name" value="HTH_LYSR"/>
    <property type="match status" value="1"/>
</dbReference>
<dbReference type="PANTHER" id="PTHR30427:SF1">
    <property type="entry name" value="TRANSCRIPTIONAL ACTIVATOR PROTEIN LYSR"/>
    <property type="match status" value="1"/>
</dbReference>
<gene>
    <name evidence="6" type="ORF">FHS76_004516</name>
</gene>